<feature type="transmembrane region" description="Helical" evidence="6">
    <location>
        <begin position="6"/>
        <end position="27"/>
    </location>
</feature>
<dbReference type="PIRSF" id="PIRSF032178">
    <property type="entry name" value="UCP032178"/>
    <property type="match status" value="1"/>
</dbReference>
<evidence type="ECO:0000256" key="3">
    <source>
        <dbReference type="ARBA" id="ARBA00022692"/>
    </source>
</evidence>
<dbReference type="PANTHER" id="PTHR35791:SF1">
    <property type="entry name" value="UPF0754 MEMBRANE PROTEIN YHEB"/>
    <property type="match status" value="1"/>
</dbReference>
<comment type="caution">
    <text evidence="7">The sequence shown here is derived from an EMBL/GenBank/DDBJ whole genome shotgun (WGS) entry which is preliminary data.</text>
</comment>
<keyword evidence="5 6" id="KW-0472">Membrane</keyword>
<protein>
    <submittedName>
        <fullName evidence="7">DUF445 domain-containing protein</fullName>
    </submittedName>
</protein>
<dbReference type="PANTHER" id="PTHR35791">
    <property type="entry name" value="UPF0754 MEMBRANE PROTEIN YHEB"/>
    <property type="match status" value="1"/>
</dbReference>
<comment type="subcellular location">
    <subcellularLocation>
        <location evidence="1">Endomembrane system</location>
    </subcellularLocation>
</comment>
<evidence type="ECO:0000313" key="8">
    <source>
        <dbReference type="Proteomes" id="UP001596505"/>
    </source>
</evidence>
<keyword evidence="3 6" id="KW-0812">Transmembrane</keyword>
<dbReference type="EMBL" id="JBHTCO010000002">
    <property type="protein sequence ID" value="MFC7391660.1"/>
    <property type="molecule type" value="Genomic_DNA"/>
</dbReference>
<reference evidence="8" key="1">
    <citation type="journal article" date="2019" name="Int. J. Syst. Evol. Microbiol.">
        <title>The Global Catalogue of Microorganisms (GCM) 10K type strain sequencing project: providing services to taxonomists for standard genome sequencing and annotation.</title>
        <authorList>
            <consortium name="The Broad Institute Genomics Platform"/>
            <consortium name="The Broad Institute Genome Sequencing Center for Infectious Disease"/>
            <person name="Wu L."/>
            <person name="Ma J."/>
        </authorList>
    </citation>
    <scope>NUCLEOTIDE SEQUENCE [LARGE SCALE GENOMIC DNA]</scope>
    <source>
        <strain evidence="8">CGMCC 1.16305</strain>
    </source>
</reference>
<name>A0ABW2PSZ8_9BACL</name>
<evidence type="ECO:0000256" key="5">
    <source>
        <dbReference type="ARBA" id="ARBA00023136"/>
    </source>
</evidence>
<evidence type="ECO:0000256" key="1">
    <source>
        <dbReference type="ARBA" id="ARBA00004308"/>
    </source>
</evidence>
<gene>
    <name evidence="7" type="ORF">ACFQRG_01460</name>
</gene>
<dbReference type="Pfam" id="PF04286">
    <property type="entry name" value="DUF445"/>
    <property type="match status" value="1"/>
</dbReference>
<dbReference type="InterPro" id="IPR016991">
    <property type="entry name" value="UCP032178"/>
</dbReference>
<sequence length="381" mass="44210">MFDILVHFVFLIIVGAIIGGLTNHIAIKMLFRPHKAIYIGKFRLPFTPGLIPKRQEEIAVQLGQLVMKHLITAESIEKKLKESRFSKTMTEQVQKEVNKWFETEQTFHEILDSMTETDPLVNQLETKTVNLLKDRITHQFNQFKTQPLENVIPEAALNRIDRSLSGAASFLTERLVDYLESEEGKARCQYELNRFFENKGLLGNMLGMLFNSQMIVNRIYPELVHFIKQASFEDMLYQLLQREWDHLKGQPLESMLNRTSINEEDIFQWLSNQINSHLPYRKWLEQKPGDLPIEWRETFVNRLIPQLVQNGLHFASQKASEMLKSLEIEQLVSDQVRGFSLSELEQVVLIISKREFKMITYLGALLGGIIGLIQGLLLLVI</sequence>
<evidence type="ECO:0000256" key="4">
    <source>
        <dbReference type="ARBA" id="ARBA00022989"/>
    </source>
</evidence>
<dbReference type="Proteomes" id="UP001596505">
    <property type="component" value="Unassembled WGS sequence"/>
</dbReference>
<dbReference type="RefSeq" id="WP_380962894.1">
    <property type="nucleotide sequence ID" value="NZ_JBHTCO010000002.1"/>
</dbReference>
<comment type="similarity">
    <text evidence="2">Belongs to the UPF0754 family.</text>
</comment>
<keyword evidence="4 6" id="KW-1133">Transmembrane helix</keyword>
<evidence type="ECO:0000313" key="7">
    <source>
        <dbReference type="EMBL" id="MFC7391660.1"/>
    </source>
</evidence>
<proteinExistence type="inferred from homology"/>
<evidence type="ECO:0000256" key="2">
    <source>
        <dbReference type="ARBA" id="ARBA00008053"/>
    </source>
</evidence>
<dbReference type="InterPro" id="IPR007383">
    <property type="entry name" value="DUF445"/>
</dbReference>
<organism evidence="7 8">
    <name type="scientific">Scopulibacillus cellulosilyticus</name>
    <dbReference type="NCBI Taxonomy" id="2665665"/>
    <lineage>
        <taxon>Bacteria</taxon>
        <taxon>Bacillati</taxon>
        <taxon>Bacillota</taxon>
        <taxon>Bacilli</taxon>
        <taxon>Bacillales</taxon>
        <taxon>Sporolactobacillaceae</taxon>
        <taxon>Scopulibacillus</taxon>
    </lineage>
</organism>
<keyword evidence="8" id="KW-1185">Reference proteome</keyword>
<feature type="transmembrane region" description="Helical" evidence="6">
    <location>
        <begin position="359"/>
        <end position="380"/>
    </location>
</feature>
<accession>A0ABW2PSZ8</accession>
<evidence type="ECO:0000256" key="6">
    <source>
        <dbReference type="SAM" id="Phobius"/>
    </source>
</evidence>